<name>A0A072VNI8_MEDTR</name>
<dbReference type="EMBL" id="CM001217">
    <property type="protein sequence ID" value="KEH43206.1"/>
    <property type="molecule type" value="Genomic_DNA"/>
</dbReference>
<dbReference type="AlphaFoldDB" id="A0A072VNI8"/>
<reference evidence="2 4" key="1">
    <citation type="journal article" date="2011" name="Nature">
        <title>The Medicago genome provides insight into the evolution of rhizobial symbioses.</title>
        <authorList>
            <person name="Young N.D."/>
            <person name="Debelle F."/>
            <person name="Oldroyd G.E."/>
            <person name="Geurts R."/>
            <person name="Cannon S.B."/>
            <person name="Udvardi M.K."/>
            <person name="Benedito V.A."/>
            <person name="Mayer K.F."/>
            <person name="Gouzy J."/>
            <person name="Schoof H."/>
            <person name="Van de Peer Y."/>
            <person name="Proost S."/>
            <person name="Cook D.R."/>
            <person name="Meyers B.C."/>
            <person name="Spannagl M."/>
            <person name="Cheung F."/>
            <person name="De Mita S."/>
            <person name="Krishnakumar V."/>
            <person name="Gundlach H."/>
            <person name="Zhou S."/>
            <person name="Mudge J."/>
            <person name="Bharti A.K."/>
            <person name="Murray J.D."/>
            <person name="Naoumkina M.A."/>
            <person name="Rosen B."/>
            <person name="Silverstein K.A."/>
            <person name="Tang H."/>
            <person name="Rombauts S."/>
            <person name="Zhao P.X."/>
            <person name="Zhou P."/>
            <person name="Barbe V."/>
            <person name="Bardou P."/>
            <person name="Bechner M."/>
            <person name="Bellec A."/>
            <person name="Berger A."/>
            <person name="Berges H."/>
            <person name="Bidwell S."/>
            <person name="Bisseling T."/>
            <person name="Choisne N."/>
            <person name="Couloux A."/>
            <person name="Denny R."/>
            <person name="Deshpande S."/>
            <person name="Dai X."/>
            <person name="Doyle J.J."/>
            <person name="Dudez A.M."/>
            <person name="Farmer A.D."/>
            <person name="Fouteau S."/>
            <person name="Franken C."/>
            <person name="Gibelin C."/>
            <person name="Gish J."/>
            <person name="Goldstein S."/>
            <person name="Gonzalez A.J."/>
            <person name="Green P.J."/>
            <person name="Hallab A."/>
            <person name="Hartog M."/>
            <person name="Hua A."/>
            <person name="Humphray S.J."/>
            <person name="Jeong D.H."/>
            <person name="Jing Y."/>
            <person name="Jocker A."/>
            <person name="Kenton S.M."/>
            <person name="Kim D.J."/>
            <person name="Klee K."/>
            <person name="Lai H."/>
            <person name="Lang C."/>
            <person name="Lin S."/>
            <person name="Macmil S.L."/>
            <person name="Magdelenat G."/>
            <person name="Matthews L."/>
            <person name="McCorrison J."/>
            <person name="Monaghan E.L."/>
            <person name="Mun J.H."/>
            <person name="Najar F.Z."/>
            <person name="Nicholson C."/>
            <person name="Noirot C."/>
            <person name="O'Bleness M."/>
            <person name="Paule C.R."/>
            <person name="Poulain J."/>
            <person name="Prion F."/>
            <person name="Qin B."/>
            <person name="Qu C."/>
            <person name="Retzel E.F."/>
            <person name="Riddle C."/>
            <person name="Sallet E."/>
            <person name="Samain S."/>
            <person name="Samson N."/>
            <person name="Sanders I."/>
            <person name="Saurat O."/>
            <person name="Scarpelli C."/>
            <person name="Schiex T."/>
            <person name="Segurens B."/>
            <person name="Severin A.J."/>
            <person name="Sherrier D.J."/>
            <person name="Shi R."/>
            <person name="Sims S."/>
            <person name="Singer S.R."/>
            <person name="Sinharoy S."/>
            <person name="Sterck L."/>
            <person name="Viollet A."/>
            <person name="Wang B.B."/>
            <person name="Wang K."/>
            <person name="Wang M."/>
            <person name="Wang X."/>
            <person name="Warfsmann J."/>
            <person name="Weissenbach J."/>
            <person name="White D.D."/>
            <person name="White J.D."/>
            <person name="Wiley G.B."/>
            <person name="Wincker P."/>
            <person name="Xing Y."/>
            <person name="Yang L."/>
            <person name="Yao Z."/>
            <person name="Ying F."/>
            <person name="Zhai J."/>
            <person name="Zhou L."/>
            <person name="Zuber A."/>
            <person name="Denarie J."/>
            <person name="Dixon R.A."/>
            <person name="May G.D."/>
            <person name="Schwartz D.C."/>
            <person name="Rogers J."/>
            <person name="Quetier F."/>
            <person name="Town C.D."/>
            <person name="Roe B.A."/>
        </authorList>
    </citation>
    <scope>NUCLEOTIDE SEQUENCE [LARGE SCALE GENOMIC DNA]</scope>
    <source>
        <strain evidence="2">A17</strain>
        <strain evidence="3 4">cv. Jemalong A17</strain>
    </source>
</reference>
<dbReference type="EnsemblPlants" id="KEH43206">
    <property type="protein sequence ID" value="KEH43206"/>
    <property type="gene ID" value="MTR_1g087015"/>
</dbReference>
<gene>
    <name evidence="2" type="ordered locus">MTR_1g087015</name>
</gene>
<dbReference type="Proteomes" id="UP000002051">
    <property type="component" value="Unassembled WGS sequence"/>
</dbReference>
<feature type="compositionally biased region" description="Polar residues" evidence="1">
    <location>
        <begin position="52"/>
        <end position="70"/>
    </location>
</feature>
<keyword evidence="4" id="KW-1185">Reference proteome</keyword>
<proteinExistence type="predicted"/>
<feature type="compositionally biased region" description="Basic and acidic residues" evidence="1">
    <location>
        <begin position="21"/>
        <end position="44"/>
    </location>
</feature>
<evidence type="ECO:0000313" key="3">
    <source>
        <dbReference type="EnsemblPlants" id="KEH43206"/>
    </source>
</evidence>
<evidence type="ECO:0000256" key="1">
    <source>
        <dbReference type="SAM" id="MobiDB-lite"/>
    </source>
</evidence>
<accession>A0A072VNI8</accession>
<protein>
    <submittedName>
        <fullName evidence="2 3">Uncharacterized protein</fullName>
    </submittedName>
</protein>
<evidence type="ECO:0000313" key="4">
    <source>
        <dbReference type="Proteomes" id="UP000002051"/>
    </source>
</evidence>
<organism evidence="2 4">
    <name type="scientific">Medicago truncatula</name>
    <name type="common">Barrel medic</name>
    <name type="synonym">Medicago tribuloides</name>
    <dbReference type="NCBI Taxonomy" id="3880"/>
    <lineage>
        <taxon>Eukaryota</taxon>
        <taxon>Viridiplantae</taxon>
        <taxon>Streptophyta</taxon>
        <taxon>Embryophyta</taxon>
        <taxon>Tracheophyta</taxon>
        <taxon>Spermatophyta</taxon>
        <taxon>Magnoliopsida</taxon>
        <taxon>eudicotyledons</taxon>
        <taxon>Gunneridae</taxon>
        <taxon>Pentapetalae</taxon>
        <taxon>rosids</taxon>
        <taxon>fabids</taxon>
        <taxon>Fabales</taxon>
        <taxon>Fabaceae</taxon>
        <taxon>Papilionoideae</taxon>
        <taxon>50 kb inversion clade</taxon>
        <taxon>NPAAA clade</taxon>
        <taxon>Hologalegina</taxon>
        <taxon>IRL clade</taxon>
        <taxon>Trifolieae</taxon>
        <taxon>Medicago</taxon>
    </lineage>
</organism>
<feature type="region of interest" description="Disordered" evidence="1">
    <location>
        <begin position="21"/>
        <end position="70"/>
    </location>
</feature>
<dbReference type="HOGENOM" id="CLU_2761550_0_0_1"/>
<evidence type="ECO:0000313" key="2">
    <source>
        <dbReference type="EMBL" id="KEH43206.1"/>
    </source>
</evidence>
<reference evidence="2 4" key="2">
    <citation type="journal article" date="2014" name="BMC Genomics">
        <title>An improved genome release (version Mt4.0) for the model legume Medicago truncatula.</title>
        <authorList>
            <person name="Tang H."/>
            <person name="Krishnakumar V."/>
            <person name="Bidwell S."/>
            <person name="Rosen B."/>
            <person name="Chan A."/>
            <person name="Zhou S."/>
            <person name="Gentzbittel L."/>
            <person name="Childs K.L."/>
            <person name="Yandell M."/>
            <person name="Gundlach H."/>
            <person name="Mayer K.F."/>
            <person name="Schwartz D.C."/>
            <person name="Town C.D."/>
        </authorList>
    </citation>
    <scope>GENOME REANNOTATION</scope>
    <source>
        <strain evidence="2">A17</strain>
        <strain evidence="3 4">cv. Jemalong A17</strain>
    </source>
</reference>
<sequence length="70" mass="8096">MNNKNGIRMLGFEDRNKIEKGERRELTRERERGTHEDEAVDRISDTAIHPPSMQNTGRRFSSAQTKIGLL</sequence>
<reference evidence="3" key="3">
    <citation type="submission" date="2015-04" db="UniProtKB">
        <authorList>
            <consortium name="EnsemblPlants"/>
        </authorList>
    </citation>
    <scope>IDENTIFICATION</scope>
    <source>
        <strain evidence="3">cv. Jemalong A17</strain>
    </source>
</reference>